<dbReference type="InterPro" id="IPR050364">
    <property type="entry name" value="Cytochrome_P450_fung"/>
</dbReference>
<protein>
    <recommendedName>
        <fullName evidence="11">Cytochrome P450</fullName>
    </recommendedName>
</protein>
<dbReference type="PANTHER" id="PTHR46300">
    <property type="entry name" value="P450, PUTATIVE (EUROFUNG)-RELATED-RELATED"/>
    <property type="match status" value="1"/>
</dbReference>
<dbReference type="SUPFAM" id="SSF48264">
    <property type="entry name" value="Cytochrome P450"/>
    <property type="match status" value="1"/>
</dbReference>
<evidence type="ECO:0000256" key="6">
    <source>
        <dbReference type="ARBA" id="ARBA00023033"/>
    </source>
</evidence>
<dbReference type="Proteomes" id="UP000231358">
    <property type="component" value="Unassembled WGS sequence"/>
</dbReference>
<sequence>MFGVASLLAVNLVAMLSILLFPLALFGVLILALRTGRRDRRLPPGPPTLPVLGNLHQIPRKGSYLKFTEWAKQYGGLYSLKMGTGTAVVITDRRIVKELVDKRSAKYSNRPASYVSHDLMTSGDHLLVMQYGPQWRSFRKIIHQHFMESMVERHHLEVQNAEAVQMLRDMCVRPDQHMQHPKRFSNSIIMSLVFGLRTPSVDTPHMTRELVSVDGAGCYPPVDIYPLLHYIPQKLLGNWRLRSQDVGAEMNDLYAGVLDQVIARRQSKGSRNSLMDSLLDQEEKMNLNRHQLYFLGGVLMEGGSDTSSSLILAFIHAMTKWGDVLVKAQQEIDSVINEDRTPVWSDYPRLPFVATIVKEAQRWRPVVPLAFPHAAAEDDWIDGYLIPKDATVIINAWGMHHDETRFSNPDVFDPDHYKGQTTLAPELAAAADYESRDHYGYGSGRRICPGIHLAERNLFLAIAKLIWAFSIEPSFDEHGQPIQYDFSPQTGYSEGFLVCVKDFPCVIKPRSETRRATIMREMEDAQRNVFLQFDT</sequence>
<comment type="cofactor">
    <cofactor evidence="1 7">
        <name>heme</name>
        <dbReference type="ChEBI" id="CHEBI:30413"/>
    </cofactor>
</comment>
<dbReference type="GO" id="GO:0020037">
    <property type="term" value="F:heme binding"/>
    <property type="evidence" value="ECO:0007669"/>
    <property type="project" value="InterPro"/>
</dbReference>
<feature type="transmembrane region" description="Helical" evidence="8">
    <location>
        <begin position="12"/>
        <end position="33"/>
    </location>
</feature>
<gene>
    <name evidence="9" type="ORF">AARAC_001840</name>
</gene>
<dbReference type="GO" id="GO:0005506">
    <property type="term" value="F:iron ion binding"/>
    <property type="evidence" value="ECO:0007669"/>
    <property type="project" value="InterPro"/>
</dbReference>
<evidence type="ECO:0000256" key="5">
    <source>
        <dbReference type="ARBA" id="ARBA00023004"/>
    </source>
</evidence>
<name>A0A2G7FTN6_9EURO</name>
<keyword evidence="3 7" id="KW-0479">Metal-binding</keyword>
<dbReference type="AlphaFoldDB" id="A0A2G7FTN6"/>
<evidence type="ECO:0000256" key="2">
    <source>
        <dbReference type="ARBA" id="ARBA00010617"/>
    </source>
</evidence>
<dbReference type="STRING" id="656916.A0A2G7FTN6"/>
<evidence type="ECO:0008006" key="11">
    <source>
        <dbReference type="Google" id="ProtNLM"/>
    </source>
</evidence>
<accession>A0A2G7FTN6</accession>
<evidence type="ECO:0000313" key="10">
    <source>
        <dbReference type="Proteomes" id="UP000231358"/>
    </source>
</evidence>
<evidence type="ECO:0000313" key="9">
    <source>
        <dbReference type="EMBL" id="PIG83913.1"/>
    </source>
</evidence>
<keyword evidence="10" id="KW-1185">Reference proteome</keyword>
<evidence type="ECO:0000256" key="8">
    <source>
        <dbReference type="SAM" id="Phobius"/>
    </source>
</evidence>
<dbReference type="InterPro" id="IPR036396">
    <property type="entry name" value="Cyt_P450_sf"/>
</dbReference>
<evidence type="ECO:0000256" key="7">
    <source>
        <dbReference type="PIRSR" id="PIRSR602401-1"/>
    </source>
</evidence>
<feature type="binding site" description="axial binding residue" evidence="7">
    <location>
        <position position="448"/>
    </location>
    <ligand>
        <name>heme</name>
        <dbReference type="ChEBI" id="CHEBI:30413"/>
    </ligand>
    <ligandPart>
        <name>Fe</name>
        <dbReference type="ChEBI" id="CHEBI:18248"/>
    </ligandPart>
</feature>
<keyword evidence="8" id="KW-1133">Transmembrane helix</keyword>
<organism evidence="9 10">
    <name type="scientific">Aspergillus arachidicola</name>
    <dbReference type="NCBI Taxonomy" id="656916"/>
    <lineage>
        <taxon>Eukaryota</taxon>
        <taxon>Fungi</taxon>
        <taxon>Dikarya</taxon>
        <taxon>Ascomycota</taxon>
        <taxon>Pezizomycotina</taxon>
        <taxon>Eurotiomycetes</taxon>
        <taxon>Eurotiomycetidae</taxon>
        <taxon>Eurotiales</taxon>
        <taxon>Aspergillaceae</taxon>
        <taxon>Aspergillus</taxon>
        <taxon>Aspergillus subgen. Circumdati</taxon>
    </lineage>
</organism>
<keyword evidence="5 7" id="KW-0408">Iron</keyword>
<dbReference type="Pfam" id="PF00067">
    <property type="entry name" value="p450"/>
    <property type="match status" value="1"/>
</dbReference>
<dbReference type="EMBL" id="NEXV01000422">
    <property type="protein sequence ID" value="PIG83913.1"/>
    <property type="molecule type" value="Genomic_DNA"/>
</dbReference>
<keyword evidence="7" id="KW-0349">Heme</keyword>
<comment type="caution">
    <text evidence="9">The sequence shown here is derived from an EMBL/GenBank/DDBJ whole genome shotgun (WGS) entry which is preliminary data.</text>
</comment>
<dbReference type="GO" id="GO:0016705">
    <property type="term" value="F:oxidoreductase activity, acting on paired donors, with incorporation or reduction of molecular oxygen"/>
    <property type="evidence" value="ECO:0007669"/>
    <property type="project" value="InterPro"/>
</dbReference>
<keyword evidence="8" id="KW-0812">Transmembrane</keyword>
<comment type="similarity">
    <text evidence="2">Belongs to the cytochrome P450 family.</text>
</comment>
<keyword evidence="6" id="KW-0503">Monooxygenase</keyword>
<keyword evidence="8" id="KW-0472">Membrane</keyword>
<dbReference type="InterPro" id="IPR001128">
    <property type="entry name" value="Cyt_P450"/>
</dbReference>
<dbReference type="PRINTS" id="PR00463">
    <property type="entry name" value="EP450I"/>
</dbReference>
<dbReference type="GO" id="GO:0004497">
    <property type="term" value="F:monooxygenase activity"/>
    <property type="evidence" value="ECO:0007669"/>
    <property type="project" value="UniProtKB-KW"/>
</dbReference>
<evidence type="ECO:0000256" key="4">
    <source>
        <dbReference type="ARBA" id="ARBA00023002"/>
    </source>
</evidence>
<evidence type="ECO:0000256" key="3">
    <source>
        <dbReference type="ARBA" id="ARBA00022723"/>
    </source>
</evidence>
<keyword evidence="4" id="KW-0560">Oxidoreductase</keyword>
<reference evidence="9 10" key="1">
    <citation type="submission" date="2017-05" db="EMBL/GenBank/DDBJ databases">
        <title>Genome sequence for an aflatoxigenic pathogen of Argentinian peanut, Aspergillus arachidicola.</title>
        <authorList>
            <person name="Moore G."/>
            <person name="Beltz S.B."/>
            <person name="Mack B.M."/>
        </authorList>
    </citation>
    <scope>NUCLEOTIDE SEQUENCE [LARGE SCALE GENOMIC DNA]</scope>
    <source>
        <strain evidence="9 10">CBS 117610</strain>
    </source>
</reference>
<evidence type="ECO:0000256" key="1">
    <source>
        <dbReference type="ARBA" id="ARBA00001971"/>
    </source>
</evidence>
<dbReference type="Gene3D" id="1.10.630.10">
    <property type="entry name" value="Cytochrome P450"/>
    <property type="match status" value="1"/>
</dbReference>
<dbReference type="CDD" id="cd11065">
    <property type="entry name" value="CYP64-like"/>
    <property type="match status" value="1"/>
</dbReference>
<dbReference type="PANTHER" id="PTHR46300:SF2">
    <property type="entry name" value="CYTOCHROME P450 MONOOXYGENASE ALNH-RELATED"/>
    <property type="match status" value="1"/>
</dbReference>
<proteinExistence type="inferred from homology"/>
<dbReference type="InterPro" id="IPR002401">
    <property type="entry name" value="Cyt_P450_E_grp-I"/>
</dbReference>